<accession>A0A383BD20</accession>
<dbReference type="AlphaFoldDB" id="A0A383BD20"/>
<name>A0A383BD20_9ZZZZ</name>
<organism evidence="1">
    <name type="scientific">marine metagenome</name>
    <dbReference type="NCBI Taxonomy" id="408172"/>
    <lineage>
        <taxon>unclassified sequences</taxon>
        <taxon>metagenomes</taxon>
        <taxon>ecological metagenomes</taxon>
    </lineage>
</organism>
<gene>
    <name evidence="1" type="ORF">METZ01_LOCUS470871</name>
</gene>
<dbReference type="EMBL" id="UINC01199537">
    <property type="protein sequence ID" value="SVE18017.1"/>
    <property type="molecule type" value="Genomic_DNA"/>
</dbReference>
<sequence>MNGMIVRRQICCTFVSVRSVFMK</sequence>
<evidence type="ECO:0000313" key="1">
    <source>
        <dbReference type="EMBL" id="SVE18017.1"/>
    </source>
</evidence>
<protein>
    <submittedName>
        <fullName evidence="1">Uncharacterized protein</fullName>
    </submittedName>
</protein>
<reference evidence="1" key="1">
    <citation type="submission" date="2018-05" db="EMBL/GenBank/DDBJ databases">
        <authorList>
            <person name="Lanie J.A."/>
            <person name="Ng W.-L."/>
            <person name="Kazmierczak K.M."/>
            <person name="Andrzejewski T.M."/>
            <person name="Davidsen T.M."/>
            <person name="Wayne K.J."/>
            <person name="Tettelin H."/>
            <person name="Glass J.I."/>
            <person name="Rusch D."/>
            <person name="Podicherti R."/>
            <person name="Tsui H.-C.T."/>
            <person name="Winkler M.E."/>
        </authorList>
    </citation>
    <scope>NUCLEOTIDE SEQUENCE</scope>
</reference>
<proteinExistence type="predicted"/>